<comment type="caution">
    <text evidence="2">The sequence shown here is derived from an EMBL/GenBank/DDBJ whole genome shotgun (WGS) entry which is preliminary data.</text>
</comment>
<evidence type="ECO:0000313" key="2">
    <source>
        <dbReference type="EMBL" id="MPN38469.1"/>
    </source>
</evidence>
<dbReference type="AlphaFoldDB" id="A0A645HJU9"/>
<feature type="region of interest" description="Disordered" evidence="1">
    <location>
        <begin position="65"/>
        <end position="100"/>
    </location>
</feature>
<reference evidence="2" key="1">
    <citation type="submission" date="2019-08" db="EMBL/GenBank/DDBJ databases">
        <authorList>
            <person name="Kucharzyk K."/>
            <person name="Murdoch R.W."/>
            <person name="Higgins S."/>
            <person name="Loffler F."/>
        </authorList>
    </citation>
    <scope>NUCLEOTIDE SEQUENCE</scope>
</reference>
<proteinExistence type="predicted"/>
<sequence length="151" mass="15825">MNLTRVTARVIGMPDLHNRTRHRLAAIVDHTDLHMQRQAIPAIADIHALGRQRVAGAYGGLAGKAATARQPGGSKRIDAAHGSGDGLGAAAEPGSSGLRRAGRGRRCCRTDCGGRGTTGQWHEGQCPQQGCGLPQPASARGCARGRYKRFG</sequence>
<protein>
    <submittedName>
        <fullName evidence="2">Uncharacterized protein</fullName>
    </submittedName>
</protein>
<organism evidence="2">
    <name type="scientific">bioreactor metagenome</name>
    <dbReference type="NCBI Taxonomy" id="1076179"/>
    <lineage>
        <taxon>unclassified sequences</taxon>
        <taxon>metagenomes</taxon>
        <taxon>ecological metagenomes</taxon>
    </lineage>
</organism>
<name>A0A645HJU9_9ZZZZ</name>
<evidence type="ECO:0000256" key="1">
    <source>
        <dbReference type="SAM" id="MobiDB-lite"/>
    </source>
</evidence>
<accession>A0A645HJU9</accession>
<dbReference type="EMBL" id="VSSQ01093724">
    <property type="protein sequence ID" value="MPN38469.1"/>
    <property type="molecule type" value="Genomic_DNA"/>
</dbReference>
<gene>
    <name evidence="2" type="ORF">SDC9_185993</name>
</gene>